<dbReference type="SUPFAM" id="SSF55550">
    <property type="entry name" value="SH2 domain"/>
    <property type="match status" value="1"/>
</dbReference>
<gene>
    <name evidence="5" type="ORF">OCBIM_22018544mg</name>
</gene>
<dbReference type="Gene3D" id="3.30.505.10">
    <property type="entry name" value="SH2 domain"/>
    <property type="match status" value="1"/>
</dbReference>
<keyword evidence="2 3" id="KW-0727">SH2 domain</keyword>
<dbReference type="EMBL" id="KQ415995">
    <property type="protein sequence ID" value="KOF99225.1"/>
    <property type="molecule type" value="Genomic_DNA"/>
</dbReference>
<comment type="similarity">
    <text evidence="1">Belongs to the transcription factor STAT family.</text>
</comment>
<protein>
    <recommendedName>
        <fullName evidence="4">SH2 domain-containing protein</fullName>
    </recommendedName>
</protein>
<dbReference type="GO" id="GO:0003700">
    <property type="term" value="F:DNA-binding transcription factor activity"/>
    <property type="evidence" value="ECO:0007669"/>
    <property type="project" value="InterPro"/>
</dbReference>
<dbReference type="OrthoDB" id="19300at2759"/>
<dbReference type="PROSITE" id="PS50001">
    <property type="entry name" value="SH2"/>
    <property type="match status" value="1"/>
</dbReference>
<dbReference type="STRING" id="37653.A0A0L8IDV3"/>
<dbReference type="SUPFAM" id="SSF49417">
    <property type="entry name" value="p53-like transcription factors"/>
    <property type="match status" value="1"/>
</dbReference>
<evidence type="ECO:0000313" key="5">
    <source>
        <dbReference type="EMBL" id="KOF99225.1"/>
    </source>
</evidence>
<feature type="domain" description="SH2" evidence="4">
    <location>
        <begin position="31"/>
        <end position="130"/>
    </location>
</feature>
<name>A0A0L8IDV3_OCTBM</name>
<reference evidence="5" key="1">
    <citation type="submission" date="2015-07" db="EMBL/GenBank/DDBJ databases">
        <title>MeaNS - Measles Nucleotide Surveillance Program.</title>
        <authorList>
            <person name="Tran T."/>
            <person name="Druce J."/>
        </authorList>
    </citation>
    <scope>NUCLEOTIDE SEQUENCE</scope>
    <source>
        <strain evidence="5">UCB-OBI-ISO-001</strain>
        <tissue evidence="5">Gonad</tissue>
    </source>
</reference>
<dbReference type="Pfam" id="PF00017">
    <property type="entry name" value="SH2"/>
    <property type="match status" value="1"/>
</dbReference>
<dbReference type="PANTHER" id="PTHR11801">
    <property type="entry name" value="SIGNAL TRANSDUCER AND ACTIVATOR OF TRANSCRIPTION"/>
    <property type="match status" value="1"/>
</dbReference>
<evidence type="ECO:0000256" key="3">
    <source>
        <dbReference type="PROSITE-ProRule" id="PRU00191"/>
    </source>
</evidence>
<dbReference type="InterPro" id="IPR036860">
    <property type="entry name" value="SH2_dom_sf"/>
</dbReference>
<evidence type="ECO:0000259" key="4">
    <source>
        <dbReference type="PROSITE" id="PS50001"/>
    </source>
</evidence>
<dbReference type="CDD" id="cd09919">
    <property type="entry name" value="SH2_STAT_family"/>
    <property type="match status" value="1"/>
</dbReference>
<proteinExistence type="inferred from homology"/>
<dbReference type="GO" id="GO:0007165">
    <property type="term" value="P:signal transduction"/>
    <property type="evidence" value="ECO:0007669"/>
    <property type="project" value="InterPro"/>
</dbReference>
<dbReference type="AlphaFoldDB" id="A0A0L8IDV3"/>
<dbReference type="Gene3D" id="1.10.238.10">
    <property type="entry name" value="EF-hand"/>
    <property type="match status" value="1"/>
</dbReference>
<dbReference type="InterPro" id="IPR000980">
    <property type="entry name" value="SH2"/>
</dbReference>
<evidence type="ECO:0000256" key="1">
    <source>
        <dbReference type="ARBA" id="ARBA00005586"/>
    </source>
</evidence>
<dbReference type="InterPro" id="IPR008967">
    <property type="entry name" value="p53-like_TF_DNA-bd_sf"/>
</dbReference>
<sequence>MGKLDIETMMRVTFVVQVENMREKNFTFWEWFYAIVKLTKDHLHRFYKENLIAGFIAKDQAQQMLSPKRGGTFLLRFSDNLLGGITIAWISQDESGKMTVWNLKPYDHKALSIRSLEKRIHDLKMLIYLYPDTVKNDAFPKTFEEEGNINLWFLLF</sequence>
<organism evidence="5">
    <name type="scientific">Octopus bimaculoides</name>
    <name type="common">California two-spotted octopus</name>
    <dbReference type="NCBI Taxonomy" id="37653"/>
    <lineage>
        <taxon>Eukaryota</taxon>
        <taxon>Metazoa</taxon>
        <taxon>Spiralia</taxon>
        <taxon>Lophotrochozoa</taxon>
        <taxon>Mollusca</taxon>
        <taxon>Cephalopoda</taxon>
        <taxon>Coleoidea</taxon>
        <taxon>Octopodiformes</taxon>
        <taxon>Octopoda</taxon>
        <taxon>Incirrata</taxon>
        <taxon>Octopodidae</taxon>
        <taxon>Octopus</taxon>
    </lineage>
</organism>
<accession>A0A0L8IDV3</accession>
<dbReference type="InterPro" id="IPR001217">
    <property type="entry name" value="STAT"/>
</dbReference>
<evidence type="ECO:0000256" key="2">
    <source>
        <dbReference type="ARBA" id="ARBA00022999"/>
    </source>
</evidence>